<comment type="function">
    <text evidence="4">Has a role in nuclear-cytoplasmic transport of proteins and mRNAs.</text>
</comment>
<dbReference type="OMA" id="THAFTQT"/>
<feature type="domain" description="NTF2" evidence="5">
    <location>
        <begin position="14"/>
        <end position="126"/>
    </location>
</feature>
<keyword evidence="1 4" id="KW-0813">Transport</keyword>
<organism evidence="8">
    <name type="scientific">Thelazia callipaeda</name>
    <name type="common">Oriental eyeworm</name>
    <name type="synonym">Parasitic nematode</name>
    <dbReference type="NCBI Taxonomy" id="103827"/>
    <lineage>
        <taxon>Eukaryota</taxon>
        <taxon>Metazoa</taxon>
        <taxon>Ecdysozoa</taxon>
        <taxon>Nematoda</taxon>
        <taxon>Chromadorea</taxon>
        <taxon>Rhabditida</taxon>
        <taxon>Spirurina</taxon>
        <taxon>Spiruromorpha</taxon>
        <taxon>Thelazioidea</taxon>
        <taxon>Thelaziidae</taxon>
        <taxon>Thelazia</taxon>
    </lineage>
</organism>
<evidence type="ECO:0000256" key="1">
    <source>
        <dbReference type="ARBA" id="ARBA00022448"/>
    </source>
</evidence>
<dbReference type="OrthoDB" id="25408at2759"/>
<dbReference type="EMBL" id="UYYF01004327">
    <property type="protein sequence ID" value="VDN02437.1"/>
    <property type="molecule type" value="Genomic_DNA"/>
</dbReference>
<dbReference type="SUPFAM" id="SSF54427">
    <property type="entry name" value="NTF2-like"/>
    <property type="match status" value="1"/>
</dbReference>
<comment type="subcellular location">
    <subcellularLocation>
        <location evidence="4">Cytoplasm</location>
    </subcellularLocation>
    <subcellularLocation>
        <location evidence="4">Nucleus</location>
    </subcellularLocation>
</comment>
<evidence type="ECO:0000313" key="8">
    <source>
        <dbReference type="WBParaSite" id="TCLT_0000523301-mRNA-1"/>
    </source>
</evidence>
<dbReference type="InterPro" id="IPR018222">
    <property type="entry name" value="Nuclear_transport_factor_2_euk"/>
</dbReference>
<dbReference type="GO" id="GO:0015031">
    <property type="term" value="P:protein transport"/>
    <property type="evidence" value="ECO:0007669"/>
    <property type="project" value="UniProtKB-KW"/>
</dbReference>
<dbReference type="FunFam" id="3.10.450.50:FF:000006">
    <property type="entry name" value="NTF2-related export protein 2 isoform 1"/>
    <property type="match status" value="1"/>
</dbReference>
<dbReference type="Pfam" id="PF02136">
    <property type="entry name" value="NTF2"/>
    <property type="match status" value="1"/>
</dbReference>
<evidence type="ECO:0000259" key="5">
    <source>
        <dbReference type="PROSITE" id="PS50177"/>
    </source>
</evidence>
<keyword evidence="7" id="KW-1185">Reference proteome</keyword>
<reference evidence="6 7" key="2">
    <citation type="submission" date="2018-11" db="EMBL/GenBank/DDBJ databases">
        <authorList>
            <consortium name="Pathogen Informatics"/>
        </authorList>
    </citation>
    <scope>NUCLEOTIDE SEQUENCE [LARGE SCALE GENOMIC DNA]</scope>
</reference>
<evidence type="ECO:0000256" key="3">
    <source>
        <dbReference type="ARBA" id="ARBA00023242"/>
    </source>
</evidence>
<dbReference type="WBParaSite" id="TCLT_0000523301-mRNA-1">
    <property type="protein sequence ID" value="TCLT_0000523301-mRNA-1"/>
    <property type="gene ID" value="TCLT_0000523301"/>
</dbReference>
<accession>A0A0N5CXT9</accession>
<dbReference type="GO" id="GO:0005737">
    <property type="term" value="C:cytoplasm"/>
    <property type="evidence" value="ECO:0007669"/>
    <property type="project" value="UniProtKB-SubCell"/>
</dbReference>
<dbReference type="InterPro" id="IPR032710">
    <property type="entry name" value="NTF2-like_dom_sf"/>
</dbReference>
<dbReference type="InterPro" id="IPR002075">
    <property type="entry name" value="NTF2_dom"/>
</dbReference>
<dbReference type="InterPro" id="IPR045875">
    <property type="entry name" value="NTF2"/>
</dbReference>
<keyword evidence="3 4" id="KW-0539">Nucleus</keyword>
<evidence type="ECO:0000313" key="6">
    <source>
        <dbReference type="EMBL" id="VDN02437.1"/>
    </source>
</evidence>
<dbReference type="Gene3D" id="3.10.450.50">
    <property type="match status" value="1"/>
</dbReference>
<dbReference type="GO" id="GO:0006913">
    <property type="term" value="P:nucleocytoplasmic transport"/>
    <property type="evidence" value="ECO:0007669"/>
    <property type="project" value="UniProtKB-UniRule"/>
</dbReference>
<evidence type="ECO:0000256" key="2">
    <source>
        <dbReference type="ARBA" id="ARBA00022927"/>
    </source>
</evidence>
<sequence length="128" mass="14559">MSRLAIEDEAACSAAKKFTDLYYDAVDRKRNKMNFLYMDEATLVWNGNAVRGVDVIAKFFDDLPNSTHTIESLDCQYIDSSDPVRPIVVLAVGKVVLGQITHAFTQTLVLMLDDEKYKILSDRFRFVD</sequence>
<keyword evidence="4" id="KW-0963">Cytoplasm</keyword>
<protein>
    <recommendedName>
        <fullName evidence="4">Nuclear transport factor 2</fullName>
        <shortName evidence="4">NTF-2</shortName>
    </recommendedName>
</protein>
<dbReference type="PROSITE" id="PS50177">
    <property type="entry name" value="NTF2_DOMAIN"/>
    <property type="match status" value="1"/>
</dbReference>
<reference evidence="8" key="1">
    <citation type="submission" date="2017-02" db="UniProtKB">
        <authorList>
            <consortium name="WormBaseParasite"/>
        </authorList>
    </citation>
    <scope>IDENTIFICATION</scope>
</reference>
<evidence type="ECO:0000256" key="4">
    <source>
        <dbReference type="RuleBase" id="RU369002"/>
    </source>
</evidence>
<proteinExistence type="predicted"/>
<dbReference type="GO" id="GO:0005634">
    <property type="term" value="C:nucleus"/>
    <property type="evidence" value="ECO:0007669"/>
    <property type="project" value="UniProtKB-SubCell"/>
</dbReference>
<dbReference type="GO" id="GO:0051028">
    <property type="term" value="P:mRNA transport"/>
    <property type="evidence" value="ECO:0007669"/>
    <property type="project" value="UniProtKB-UniRule"/>
</dbReference>
<name>A0A0N5CXT9_THECL</name>
<gene>
    <name evidence="6" type="ORF">TCLT_LOCUS5222</name>
</gene>
<evidence type="ECO:0000313" key="7">
    <source>
        <dbReference type="Proteomes" id="UP000276776"/>
    </source>
</evidence>
<dbReference type="STRING" id="103827.A0A0N5CXT9"/>
<dbReference type="Proteomes" id="UP000276776">
    <property type="component" value="Unassembled WGS sequence"/>
</dbReference>
<dbReference type="PANTHER" id="PTHR12612">
    <property type="entry name" value="NUCLEAR TRANSPORT FACTOR 2"/>
    <property type="match status" value="1"/>
</dbReference>
<dbReference type="CDD" id="cd00780">
    <property type="entry name" value="NTF2"/>
    <property type="match status" value="1"/>
</dbReference>
<keyword evidence="2 4" id="KW-0653">Protein transport</keyword>
<dbReference type="AlphaFoldDB" id="A0A0N5CXT9"/>